<organism evidence="4 5">
    <name type="scientific">Hymenochirus boettgeri</name>
    <name type="common">Congo dwarf clawed frog</name>
    <dbReference type="NCBI Taxonomy" id="247094"/>
    <lineage>
        <taxon>Eukaryota</taxon>
        <taxon>Metazoa</taxon>
        <taxon>Chordata</taxon>
        <taxon>Craniata</taxon>
        <taxon>Vertebrata</taxon>
        <taxon>Euteleostomi</taxon>
        <taxon>Amphibia</taxon>
        <taxon>Batrachia</taxon>
        <taxon>Anura</taxon>
        <taxon>Pipoidea</taxon>
        <taxon>Pipidae</taxon>
        <taxon>Pipinae</taxon>
        <taxon>Hymenochirus</taxon>
    </lineage>
</organism>
<dbReference type="GO" id="GO:0007165">
    <property type="term" value="P:signal transduction"/>
    <property type="evidence" value="ECO:0007669"/>
    <property type="project" value="InterPro"/>
</dbReference>
<reference evidence="4" key="1">
    <citation type="thesis" date="2020" institute="ProQuest LLC" country="789 East Eisenhower Parkway, Ann Arbor, MI, USA">
        <title>Comparative Genomics and Chromosome Evolution.</title>
        <authorList>
            <person name="Mudd A.B."/>
        </authorList>
    </citation>
    <scope>NUCLEOTIDE SEQUENCE</scope>
    <source>
        <strain evidence="4">Female2</strain>
        <tissue evidence="4">Blood</tissue>
    </source>
</reference>
<dbReference type="Pfam" id="PF00620">
    <property type="entry name" value="RhoGAP"/>
    <property type="match status" value="1"/>
</dbReference>
<proteinExistence type="predicted"/>
<dbReference type="Gene3D" id="1.10.555.10">
    <property type="entry name" value="Rho GTPase activation protein"/>
    <property type="match status" value="1"/>
</dbReference>
<dbReference type="PANTHER" id="PTHR12635">
    <property type="entry name" value="RHO-GTPASE-ACTIVATING PROTEIN 6 FAMILY MEMBER"/>
    <property type="match status" value="1"/>
</dbReference>
<protein>
    <recommendedName>
        <fullName evidence="3">Rho-GAP domain-containing protein</fullName>
    </recommendedName>
</protein>
<feature type="region of interest" description="Disordered" evidence="2">
    <location>
        <begin position="405"/>
        <end position="428"/>
    </location>
</feature>
<name>A0A8T2JVR8_9PIPI</name>
<dbReference type="InterPro" id="IPR037863">
    <property type="entry name" value="RHOGAP6/36"/>
</dbReference>
<feature type="domain" description="Rho-GAP" evidence="3">
    <location>
        <begin position="180"/>
        <end position="364"/>
    </location>
</feature>
<dbReference type="PANTHER" id="PTHR12635:SF16">
    <property type="entry name" value="RHO GTPASE ACTIVATING PROTEIN 36"/>
    <property type="match status" value="1"/>
</dbReference>
<evidence type="ECO:0000259" key="3">
    <source>
        <dbReference type="PROSITE" id="PS50238"/>
    </source>
</evidence>
<dbReference type="SMART" id="SM00324">
    <property type="entry name" value="RhoGAP"/>
    <property type="match status" value="1"/>
</dbReference>
<evidence type="ECO:0000313" key="4">
    <source>
        <dbReference type="EMBL" id="KAG8447703.1"/>
    </source>
</evidence>
<keyword evidence="1" id="KW-0343">GTPase activation</keyword>
<dbReference type="Proteomes" id="UP000812440">
    <property type="component" value="Chromosome 8_10"/>
</dbReference>
<keyword evidence="5" id="KW-1185">Reference proteome</keyword>
<dbReference type="InterPro" id="IPR000198">
    <property type="entry name" value="RhoGAP_dom"/>
</dbReference>
<dbReference type="AlphaFoldDB" id="A0A8T2JVR8"/>
<accession>A0A8T2JVR8</accession>
<dbReference type="InterPro" id="IPR008936">
    <property type="entry name" value="Rho_GTPase_activation_prot"/>
</dbReference>
<dbReference type="GO" id="GO:0005096">
    <property type="term" value="F:GTPase activator activity"/>
    <property type="evidence" value="ECO:0007669"/>
    <property type="project" value="UniProtKB-KW"/>
</dbReference>
<dbReference type="OrthoDB" id="10024839at2759"/>
<dbReference type="PROSITE" id="PS50238">
    <property type="entry name" value="RHOGAP"/>
    <property type="match status" value="1"/>
</dbReference>
<dbReference type="EMBL" id="JAACNH010000003">
    <property type="protein sequence ID" value="KAG8447703.1"/>
    <property type="molecule type" value="Genomic_DNA"/>
</dbReference>
<comment type="caution">
    <text evidence="4">The sequence shown here is derived from an EMBL/GenBank/DDBJ whole genome shotgun (WGS) entry which is preliminary data.</text>
</comment>
<dbReference type="SUPFAM" id="SSF48350">
    <property type="entry name" value="GTPase activation domain, GAP"/>
    <property type="match status" value="1"/>
</dbReference>
<evidence type="ECO:0000313" key="5">
    <source>
        <dbReference type="Proteomes" id="UP000812440"/>
    </source>
</evidence>
<gene>
    <name evidence="4" type="ORF">GDO86_014993</name>
</gene>
<evidence type="ECO:0000256" key="2">
    <source>
        <dbReference type="SAM" id="MobiDB-lite"/>
    </source>
</evidence>
<evidence type="ECO:0000256" key="1">
    <source>
        <dbReference type="ARBA" id="ARBA00022468"/>
    </source>
</evidence>
<sequence>MLGPVLQLPMVHLQSLSELERFRLQEISLYQLQDFGLRSDITPGDDIDQHKGRKSLRRKLERRYAPLGVFGVPLSDVIAQDRIERQRVFAVRDRRACTEVESSVLSFLVHTQRAPPLGISLDLPLEPHFNDGMTSVRRRGALSVDSITELDNGNDRLLEALQLSHSNELINRKEEHNQRLSLNPVYKQVPRIVKRCCSHIESYGLNTVGIFRIGSSKKRVEQLREEFSVSGDVLLGEDTCVHDVSALLKGFLRDLPDPVLPRELYKAFIHTAGLDEKKRLSILQLLIFALPICNADTLLRILQLLHKVSLCELDTVSSNGELVPSHIHGDILISLLSSDPEVIDFLLRRKFSVAQILEGTPTPFNVQQLKMDLRATLLPHKPLETLMQLLSMGVRSDFLDSSSRLSKRRASRSQEDLTVCPSEPPTRNVIPHRPHYLPLFTRSTSATQTHSLDTPPVQSTSKLQMVTDEITKAFGFSRTPV</sequence>